<feature type="domain" description="N-acetyltransferase" evidence="1">
    <location>
        <begin position="152"/>
        <end position="297"/>
    </location>
</feature>
<dbReference type="Proteomes" id="UP001165079">
    <property type="component" value="Unassembled WGS sequence"/>
</dbReference>
<dbReference type="InterPro" id="IPR000182">
    <property type="entry name" value="GNAT_dom"/>
</dbReference>
<dbReference type="AlphaFoldDB" id="A0A9W6SGZ7"/>
<dbReference type="PROSITE" id="PS51186">
    <property type="entry name" value="GNAT"/>
    <property type="match status" value="1"/>
</dbReference>
<evidence type="ECO:0000259" key="1">
    <source>
        <dbReference type="PROSITE" id="PS51186"/>
    </source>
</evidence>
<comment type="caution">
    <text evidence="2">The sequence shown here is derived from an EMBL/GenBank/DDBJ whole genome shotgun (WGS) entry which is preliminary data.</text>
</comment>
<sequence length="297" mass="31962">MPGPGWETAPMRVDFDTDLAAFAADAVHWLRGDPVRNNVAATVIQSRADGLVALEPGARWMRVVDGDRLAGVAAMTPPHPLLVPVLSADVAVALADGLAGALPQLPGVGGPREVAERFTARWSARTGAKAHLVRTSNLYRATELVPPTGVPGHARPIAREDLETVVDWLAAFAVEIRADDGPPASREDRLAALERRLAHDPPLLWVWERTGRIVSVAGRTVPAFGVSRINAVYTPPEHRGHGYAAANVAHLAALLLAEPAVEFAMLYADAAKPANNRLYRRIGFELHGEAVEYRYGY</sequence>
<evidence type="ECO:0000313" key="2">
    <source>
        <dbReference type="EMBL" id="GLZ75823.1"/>
    </source>
</evidence>
<protein>
    <recommendedName>
        <fullName evidence="1">N-acetyltransferase domain-containing protein</fullName>
    </recommendedName>
</protein>
<dbReference type="SUPFAM" id="SSF55729">
    <property type="entry name" value="Acyl-CoA N-acyltransferases (Nat)"/>
    <property type="match status" value="1"/>
</dbReference>
<dbReference type="GO" id="GO:0016747">
    <property type="term" value="F:acyltransferase activity, transferring groups other than amino-acyl groups"/>
    <property type="evidence" value="ECO:0007669"/>
    <property type="project" value="InterPro"/>
</dbReference>
<evidence type="ECO:0000313" key="3">
    <source>
        <dbReference type="Proteomes" id="UP001165079"/>
    </source>
</evidence>
<keyword evidence="3" id="KW-1185">Reference proteome</keyword>
<name>A0A9W6SGZ7_9ACTN</name>
<dbReference type="InterPro" id="IPR016181">
    <property type="entry name" value="Acyl_CoA_acyltransferase"/>
</dbReference>
<reference evidence="2" key="1">
    <citation type="submission" date="2023-03" db="EMBL/GenBank/DDBJ databases">
        <title>Actinorhabdospora filicis NBRC 111898.</title>
        <authorList>
            <person name="Ichikawa N."/>
            <person name="Sato H."/>
            <person name="Tonouchi N."/>
        </authorList>
    </citation>
    <scope>NUCLEOTIDE SEQUENCE</scope>
    <source>
        <strain evidence="2">NBRC 111898</strain>
    </source>
</reference>
<dbReference type="Gene3D" id="3.40.630.30">
    <property type="match status" value="1"/>
</dbReference>
<dbReference type="EMBL" id="BSTX01000001">
    <property type="protein sequence ID" value="GLZ75823.1"/>
    <property type="molecule type" value="Genomic_DNA"/>
</dbReference>
<dbReference type="Pfam" id="PF00583">
    <property type="entry name" value="Acetyltransf_1"/>
    <property type="match status" value="1"/>
</dbReference>
<accession>A0A9W6SGZ7</accession>
<organism evidence="2 3">
    <name type="scientific">Actinorhabdospora filicis</name>
    <dbReference type="NCBI Taxonomy" id="1785913"/>
    <lineage>
        <taxon>Bacteria</taxon>
        <taxon>Bacillati</taxon>
        <taxon>Actinomycetota</taxon>
        <taxon>Actinomycetes</taxon>
        <taxon>Micromonosporales</taxon>
        <taxon>Micromonosporaceae</taxon>
        <taxon>Actinorhabdospora</taxon>
    </lineage>
</organism>
<gene>
    <name evidence="2" type="ORF">Afil01_06300</name>
</gene>
<proteinExistence type="predicted"/>